<keyword evidence="4" id="KW-1185">Reference proteome</keyword>
<evidence type="ECO:0000256" key="1">
    <source>
        <dbReference type="ARBA" id="ARBA00022737"/>
    </source>
</evidence>
<keyword evidence="1" id="KW-0677">Repeat</keyword>
<name>A0A266Q291_9GAMM</name>
<dbReference type="AlphaFoldDB" id="A0A266Q291"/>
<dbReference type="InterPro" id="IPR011990">
    <property type="entry name" value="TPR-like_helical_dom_sf"/>
</dbReference>
<dbReference type="SUPFAM" id="SSF81901">
    <property type="entry name" value="HCP-like"/>
    <property type="match status" value="1"/>
</dbReference>
<organism evidence="3 4">
    <name type="scientific">Cellvibrio mixtus</name>
    <dbReference type="NCBI Taxonomy" id="39650"/>
    <lineage>
        <taxon>Bacteria</taxon>
        <taxon>Pseudomonadati</taxon>
        <taxon>Pseudomonadota</taxon>
        <taxon>Gammaproteobacteria</taxon>
        <taxon>Cellvibrionales</taxon>
        <taxon>Cellvibrionaceae</taxon>
        <taxon>Cellvibrio</taxon>
    </lineage>
</organism>
<dbReference type="PANTHER" id="PTHR45586:SF1">
    <property type="entry name" value="LIPOPOLYSACCHARIDE ASSEMBLY PROTEIN B"/>
    <property type="match status" value="1"/>
</dbReference>
<dbReference type="EMBL" id="NHNI01000004">
    <property type="protein sequence ID" value="OZY83756.1"/>
    <property type="molecule type" value="Genomic_DNA"/>
</dbReference>
<dbReference type="Gene3D" id="1.25.40.10">
    <property type="entry name" value="Tetratricopeptide repeat domain"/>
    <property type="match status" value="3"/>
</dbReference>
<protein>
    <recommendedName>
        <fullName evidence="5">Tetratricopeptide repeat protein</fullName>
    </recommendedName>
</protein>
<reference evidence="4" key="1">
    <citation type="submission" date="2017-05" db="EMBL/GenBank/DDBJ databases">
        <authorList>
            <person name="Barney B.M."/>
        </authorList>
    </citation>
    <scope>NUCLEOTIDE SEQUENCE [LARGE SCALE GENOMIC DNA]</scope>
    <source>
        <strain evidence="4">PSBB022</strain>
    </source>
</reference>
<dbReference type="SMART" id="SM00028">
    <property type="entry name" value="TPR"/>
    <property type="match status" value="5"/>
</dbReference>
<comment type="caution">
    <text evidence="3">The sequence shown here is derived from an EMBL/GenBank/DDBJ whole genome shotgun (WGS) entry which is preliminary data.</text>
</comment>
<dbReference type="InterPro" id="IPR019734">
    <property type="entry name" value="TPR_rpt"/>
</dbReference>
<dbReference type="PANTHER" id="PTHR45586">
    <property type="entry name" value="TPR REPEAT-CONTAINING PROTEIN PA4667"/>
    <property type="match status" value="1"/>
</dbReference>
<keyword evidence="2" id="KW-0802">TPR repeat</keyword>
<evidence type="ECO:0000313" key="3">
    <source>
        <dbReference type="EMBL" id="OZY83756.1"/>
    </source>
</evidence>
<dbReference type="Proteomes" id="UP000216101">
    <property type="component" value="Unassembled WGS sequence"/>
</dbReference>
<evidence type="ECO:0000256" key="2">
    <source>
        <dbReference type="ARBA" id="ARBA00022803"/>
    </source>
</evidence>
<evidence type="ECO:0000313" key="4">
    <source>
        <dbReference type="Proteomes" id="UP000216101"/>
    </source>
</evidence>
<evidence type="ECO:0008006" key="5">
    <source>
        <dbReference type="Google" id="ProtNLM"/>
    </source>
</evidence>
<accession>A0A266Q291</accession>
<proteinExistence type="predicted"/>
<gene>
    <name evidence="3" type="ORF">CBP51_20090</name>
</gene>
<sequence length="405" mass="45318">MAGLVLSANSWSASKSVSATTFKQLTSIQEQISANKTTEAFNALKSLHGEVEAGSIDEALVLQMLGYTEMGRNNYAQAIDYLKRSLALDMLPENVKYNVGYMVAQLYASLEKYDEALVFAEEWFKTIASPTPEQAIFMANIFAQTGKYQQAIPYVKQAIAAGVSSGKEPRESWYQLYIACSFELKDYVQAADALQTAIKTWPQKSEYWEQLASVYVMQGKELKGLASLQLAWKLGVLQKEASIRSMVQLSVTQGVPEVGARLLEAALQKNDVPRNETYLDLLANAWIAARESKQAIDAFEELAKVTNNGEAHVRIANIYMEQAKWKPAEQALRKALSGSLKEPGKAWLILGIVMTEQTQFDQGLDAFKKARAYAYTEKQAGSWLKYAEDLRRQHNWITRNQESES</sequence>
<dbReference type="InterPro" id="IPR051012">
    <property type="entry name" value="CellSynth/LPSAsmb/PSIAsmb"/>
</dbReference>
<dbReference type="SUPFAM" id="SSF48452">
    <property type="entry name" value="TPR-like"/>
    <property type="match status" value="1"/>
</dbReference>